<dbReference type="GO" id="GO:0016491">
    <property type="term" value="F:oxidoreductase activity"/>
    <property type="evidence" value="ECO:0007669"/>
    <property type="project" value="InterPro"/>
</dbReference>
<dbReference type="InterPro" id="IPR036291">
    <property type="entry name" value="NAD(P)-bd_dom_sf"/>
</dbReference>
<dbReference type="EMBL" id="JAQHRD010000006">
    <property type="protein sequence ID" value="KAJ6440159.1"/>
    <property type="molecule type" value="Genomic_DNA"/>
</dbReference>
<protein>
    <submittedName>
        <fullName evidence="2">Zinc-type alcohol dehydrogenase-like protein -like protein</fullName>
    </submittedName>
</protein>
<dbReference type="InterPro" id="IPR013154">
    <property type="entry name" value="ADH-like_N"/>
</dbReference>
<dbReference type="Pfam" id="PF08240">
    <property type="entry name" value="ADH_N"/>
    <property type="match status" value="1"/>
</dbReference>
<sequence>MAQVTETKQWRVVHTDTRFDGLELGDAPIPKLGERDVLVRIHAGDYPFPLELPIIPGSDGAGEVVDVGEKVTLWKKGDRVVTLMIQGHLYGPFTPAAAQTGLGASIDGTLRKYGVFTEWGLVRAPRNLSYREASTLSCAGVTSWNALYGLKPLKPGQTVLVLGTGGVSIFALQFAKAAGATVIATTSSDSKAAVLKKLGADHVIKYSEDPNWGETAKALTPGGQGVDHVIEVGGAGTLHQSQKAIKFEGVMSIIGAVSNESKPMPSILDSWIHTYTARGVAVGSRAMMEDMVAAIESNDIHPLVDDREFSLEETKDAFHYFSTGSNFGKVVITVL</sequence>
<accession>A0AB34FM55</accession>
<evidence type="ECO:0000259" key="1">
    <source>
        <dbReference type="SMART" id="SM00829"/>
    </source>
</evidence>
<keyword evidence="3" id="KW-1185">Reference proteome</keyword>
<dbReference type="SUPFAM" id="SSF51735">
    <property type="entry name" value="NAD(P)-binding Rossmann-fold domains"/>
    <property type="match status" value="1"/>
</dbReference>
<dbReference type="InterPro" id="IPR013149">
    <property type="entry name" value="ADH-like_C"/>
</dbReference>
<dbReference type="SMART" id="SM00829">
    <property type="entry name" value="PKS_ER"/>
    <property type="match status" value="1"/>
</dbReference>
<dbReference type="AlphaFoldDB" id="A0AB34FM55"/>
<gene>
    <name evidence="2" type="ORF">O9K51_08050</name>
</gene>
<dbReference type="InterPro" id="IPR020843">
    <property type="entry name" value="ER"/>
</dbReference>
<evidence type="ECO:0000313" key="2">
    <source>
        <dbReference type="EMBL" id="KAJ6440159.1"/>
    </source>
</evidence>
<dbReference type="InterPro" id="IPR052711">
    <property type="entry name" value="Zinc_ADH-like"/>
</dbReference>
<dbReference type="Proteomes" id="UP001163105">
    <property type="component" value="Unassembled WGS sequence"/>
</dbReference>
<dbReference type="Gene3D" id="3.90.180.10">
    <property type="entry name" value="Medium-chain alcohol dehydrogenases, catalytic domain"/>
    <property type="match status" value="1"/>
</dbReference>
<dbReference type="SUPFAM" id="SSF50129">
    <property type="entry name" value="GroES-like"/>
    <property type="match status" value="1"/>
</dbReference>
<dbReference type="Pfam" id="PF00107">
    <property type="entry name" value="ADH_zinc_N"/>
    <property type="match status" value="1"/>
</dbReference>
<proteinExistence type="predicted"/>
<organism evidence="2 3">
    <name type="scientific">Purpureocillium lavendulum</name>
    <dbReference type="NCBI Taxonomy" id="1247861"/>
    <lineage>
        <taxon>Eukaryota</taxon>
        <taxon>Fungi</taxon>
        <taxon>Dikarya</taxon>
        <taxon>Ascomycota</taxon>
        <taxon>Pezizomycotina</taxon>
        <taxon>Sordariomycetes</taxon>
        <taxon>Hypocreomycetidae</taxon>
        <taxon>Hypocreales</taxon>
        <taxon>Ophiocordycipitaceae</taxon>
        <taxon>Purpureocillium</taxon>
    </lineage>
</organism>
<dbReference type="Gene3D" id="3.40.50.720">
    <property type="entry name" value="NAD(P)-binding Rossmann-like Domain"/>
    <property type="match status" value="1"/>
</dbReference>
<reference evidence="2" key="1">
    <citation type="submission" date="2023-01" db="EMBL/GenBank/DDBJ databases">
        <title>The growth and conidiation of Purpureocillium lavendulum are regulated by nitrogen source and histone H3K14 acetylation.</title>
        <authorList>
            <person name="Tang P."/>
            <person name="Han J."/>
            <person name="Zhang C."/>
            <person name="Tang P."/>
            <person name="Qi F."/>
            <person name="Zhang K."/>
            <person name="Liang L."/>
        </authorList>
    </citation>
    <scope>NUCLEOTIDE SEQUENCE</scope>
    <source>
        <strain evidence="2">YMF1.00683</strain>
    </source>
</reference>
<evidence type="ECO:0000313" key="3">
    <source>
        <dbReference type="Proteomes" id="UP001163105"/>
    </source>
</evidence>
<feature type="domain" description="Enoyl reductase (ER)" evidence="1">
    <location>
        <begin position="17"/>
        <end position="332"/>
    </location>
</feature>
<name>A0AB34FM55_9HYPO</name>
<dbReference type="PANTHER" id="PTHR45033">
    <property type="match status" value="1"/>
</dbReference>
<comment type="caution">
    <text evidence="2">The sequence shown here is derived from an EMBL/GenBank/DDBJ whole genome shotgun (WGS) entry which is preliminary data.</text>
</comment>
<dbReference type="CDD" id="cd08276">
    <property type="entry name" value="MDR7"/>
    <property type="match status" value="1"/>
</dbReference>
<dbReference type="InterPro" id="IPR011032">
    <property type="entry name" value="GroES-like_sf"/>
</dbReference>
<dbReference type="PANTHER" id="PTHR45033:SF2">
    <property type="entry name" value="ZINC-TYPE ALCOHOL DEHYDROGENASE-LIKE PROTEIN C1773.06C"/>
    <property type="match status" value="1"/>
</dbReference>